<dbReference type="Gene3D" id="3.30.70.270">
    <property type="match status" value="1"/>
</dbReference>
<evidence type="ECO:0000313" key="4">
    <source>
        <dbReference type="EMBL" id="NMU86808.1"/>
    </source>
</evidence>
<dbReference type="SUPFAM" id="SSF55073">
    <property type="entry name" value="Nucleotide cyclase"/>
    <property type="match status" value="1"/>
</dbReference>
<dbReference type="SMART" id="SM00267">
    <property type="entry name" value="GGDEF"/>
    <property type="match status" value="1"/>
</dbReference>
<keyword evidence="3" id="KW-0808">Transferase</keyword>
<dbReference type="GO" id="GO:0052621">
    <property type="term" value="F:diguanylate cyclase activity"/>
    <property type="evidence" value="ECO:0007669"/>
    <property type="project" value="UniProtKB-EC"/>
</dbReference>
<keyword evidence="1" id="KW-0472">Membrane</keyword>
<dbReference type="Pfam" id="PF00990">
    <property type="entry name" value="GGDEF"/>
    <property type="match status" value="1"/>
</dbReference>
<proteinExistence type="predicted"/>
<evidence type="ECO:0000256" key="1">
    <source>
        <dbReference type="SAM" id="Phobius"/>
    </source>
</evidence>
<keyword evidence="7" id="KW-1185">Reference proteome</keyword>
<evidence type="ECO:0000313" key="3">
    <source>
        <dbReference type="EMBL" id="MDS1820512.1"/>
    </source>
</evidence>
<sequence>MDRTQFTKIFTRYYMRSTSLGIIFTLFACAIRGVNLVVYLPYVLSASTCFTYLWASRTFTLEQKHQSVVIALILGYTLTFYLYFFLGGHFLFSSLVTINLLLTMVEFGVFWSFFTYALSMTFCFYIDLITAGNDPFKLHALKEFFIQSTFLFLFNLFIYKGLRSIECYWHGIWQKQYEQVEKLERLLEIDELTGCYSRFKGNQLIEQQIQRAQPFTLLYIDLDGFKAVNDEFGHDAGDKVLQITAQRILHLLDDGQFATRIGGDEFILCLPNIEDTKELEQFQSLLHHACSAPIFIHFQNVHIGLSVGMARFPHEGSCSDSLIQHADQMMYLTKRSRT</sequence>
<reference evidence="6 8" key="2">
    <citation type="journal article" date="2017" name="Appl. Environ. Microbiol.">
        <title>Parallel evolution of two clades of a major Atlantic endemic Vibrio parahaemolyticus pathogen lineage by independent acquisition of related pathogenicity islands.</title>
        <authorList>
            <person name="Xu F."/>
            <person name="Gonzalez-Escalona N."/>
            <person name="Drees K.P."/>
            <person name="Sebra R.P."/>
            <person name="Cooper V.S."/>
            <person name="Jones S.H."/>
            <person name="Whistler C.A."/>
        </authorList>
    </citation>
    <scope>NUCLEOTIDE SEQUENCE [LARGE SCALE GENOMIC DNA]</scope>
    <source>
        <strain evidence="6 8">MAVP-3</strain>
    </source>
</reference>
<protein>
    <submittedName>
        <fullName evidence="5">Diguanylate cyclase</fullName>
    </submittedName>
    <submittedName>
        <fullName evidence="4">GGDEF domain-containing protein</fullName>
        <ecNumber evidence="3">2.7.7.65</ecNumber>
    </submittedName>
</protein>
<gene>
    <name evidence="5" type="ORF">AKG60_15180</name>
    <name evidence="6" type="ORF">CA163_13125</name>
    <name evidence="4" type="ORF">HKB16_28580</name>
    <name evidence="3" type="ORF">QX249_07570</name>
</gene>
<feature type="transmembrane region" description="Helical" evidence="1">
    <location>
        <begin position="144"/>
        <end position="162"/>
    </location>
</feature>
<organism evidence="4 9">
    <name type="scientific">Vibrio parahaemolyticus</name>
    <dbReference type="NCBI Taxonomy" id="670"/>
    <lineage>
        <taxon>Bacteria</taxon>
        <taxon>Pseudomonadati</taxon>
        <taxon>Pseudomonadota</taxon>
        <taxon>Gammaproteobacteria</taxon>
        <taxon>Vibrionales</taxon>
        <taxon>Vibrionaceae</taxon>
        <taxon>Vibrio</taxon>
    </lineage>
</organism>
<dbReference type="Proteomes" id="UP000214596">
    <property type="component" value="Unassembled WGS sequence"/>
</dbReference>
<dbReference type="NCBIfam" id="TIGR00254">
    <property type="entry name" value="GGDEF"/>
    <property type="match status" value="1"/>
</dbReference>
<dbReference type="EMBL" id="NIXT01000706">
    <property type="protein sequence ID" value="OXE32354.1"/>
    <property type="molecule type" value="Genomic_DNA"/>
</dbReference>
<dbReference type="InterPro" id="IPR043128">
    <property type="entry name" value="Rev_trsase/Diguanyl_cyclase"/>
</dbReference>
<dbReference type="RefSeq" id="WP_005479826.1">
    <property type="nucleotide sequence ID" value="NZ_CAMFHQ010000017.1"/>
</dbReference>
<evidence type="ECO:0000313" key="8">
    <source>
        <dbReference type="Proteomes" id="UP000214596"/>
    </source>
</evidence>
<dbReference type="EMBL" id="LHQV01000015">
    <property type="protein sequence ID" value="OQJ99352.1"/>
    <property type="molecule type" value="Genomic_DNA"/>
</dbReference>
<feature type="transmembrane region" description="Helical" evidence="1">
    <location>
        <begin position="110"/>
        <end position="132"/>
    </location>
</feature>
<dbReference type="PROSITE" id="PS50887">
    <property type="entry name" value="GGDEF"/>
    <property type="match status" value="1"/>
</dbReference>
<reference evidence="3" key="4">
    <citation type="submission" date="2023-06" db="EMBL/GenBank/DDBJ databases">
        <title>Genomic Diversity of Vibrio spp. and Metagenomic Analysis of Pathogens in Florida Gulf Coastal Waters Following Hurricane Ian.</title>
        <authorList>
            <person name="Brumfield K.D."/>
        </authorList>
    </citation>
    <scope>NUCLEOTIDE SEQUENCE</scope>
    <source>
        <strain evidence="3">WBS2B-138</strain>
    </source>
</reference>
<evidence type="ECO:0000259" key="2">
    <source>
        <dbReference type="PROSITE" id="PS50887"/>
    </source>
</evidence>
<dbReference type="InterPro" id="IPR052163">
    <property type="entry name" value="DGC-Regulatory_Protein"/>
</dbReference>
<reference evidence="4 9" key="3">
    <citation type="submission" date="2020-04" db="EMBL/GenBank/DDBJ databases">
        <title>Whole-genome sequencing of Vibrio spp. from China reveals different genetic environments of blaCTX-M-14 among diverse lineages.</title>
        <authorList>
            <person name="Zheng Z."/>
            <person name="Ye L."/>
            <person name="Chen S."/>
        </authorList>
    </citation>
    <scope>NUCLEOTIDE SEQUENCE [LARGE SCALE GENOMIC DNA]</scope>
    <source>
        <strain evidence="4 9">Vb0551</strain>
    </source>
</reference>
<name>A0A0L7V4R4_VIBPH</name>
<dbReference type="PANTHER" id="PTHR46663:SF2">
    <property type="entry name" value="GGDEF DOMAIN-CONTAINING PROTEIN"/>
    <property type="match status" value="1"/>
</dbReference>
<feature type="transmembrane region" description="Helical" evidence="1">
    <location>
        <begin position="13"/>
        <end position="33"/>
    </location>
</feature>
<dbReference type="AlphaFoldDB" id="A0A0L7V4R4"/>
<dbReference type="InterPro" id="IPR029787">
    <property type="entry name" value="Nucleotide_cyclase"/>
</dbReference>
<dbReference type="PROSITE" id="PS51257">
    <property type="entry name" value="PROKAR_LIPOPROTEIN"/>
    <property type="match status" value="1"/>
</dbReference>
<dbReference type="InterPro" id="IPR000160">
    <property type="entry name" value="GGDEF_dom"/>
</dbReference>
<dbReference type="OrthoDB" id="766410at2"/>
<dbReference type="Proteomes" id="UP000518904">
    <property type="component" value="Unassembled WGS sequence"/>
</dbReference>
<accession>A0A0L7V4R4</accession>
<dbReference type="PANTHER" id="PTHR46663">
    <property type="entry name" value="DIGUANYLATE CYCLASE DGCT-RELATED"/>
    <property type="match status" value="1"/>
</dbReference>
<dbReference type="Proteomes" id="UP001253193">
    <property type="component" value="Unassembled WGS sequence"/>
</dbReference>
<evidence type="ECO:0000313" key="6">
    <source>
        <dbReference type="EMBL" id="OXE32354.1"/>
    </source>
</evidence>
<dbReference type="Proteomes" id="UP000191946">
    <property type="component" value="Unassembled WGS sequence"/>
</dbReference>
<dbReference type="EC" id="2.7.7.65" evidence="3"/>
<keyword evidence="1" id="KW-1133">Transmembrane helix</keyword>
<dbReference type="CDD" id="cd01949">
    <property type="entry name" value="GGDEF"/>
    <property type="match status" value="1"/>
</dbReference>
<evidence type="ECO:0000313" key="9">
    <source>
        <dbReference type="Proteomes" id="UP000518904"/>
    </source>
</evidence>
<dbReference type="EMBL" id="JAUHGG010000002">
    <property type="protein sequence ID" value="MDS1820512.1"/>
    <property type="molecule type" value="Genomic_DNA"/>
</dbReference>
<evidence type="ECO:0000313" key="7">
    <source>
        <dbReference type="Proteomes" id="UP000191946"/>
    </source>
</evidence>
<feature type="domain" description="GGDEF" evidence="2">
    <location>
        <begin position="213"/>
        <end position="338"/>
    </location>
</feature>
<dbReference type="GeneID" id="1191048"/>
<keyword evidence="3" id="KW-0548">Nucleotidyltransferase</keyword>
<keyword evidence="1" id="KW-0812">Transmembrane</keyword>
<comment type="caution">
    <text evidence="4">The sequence shown here is derived from an EMBL/GenBank/DDBJ whole genome shotgun (WGS) entry which is preliminary data.</text>
</comment>
<dbReference type="EMBL" id="JABCLB010002501">
    <property type="protein sequence ID" value="NMU86808.1"/>
    <property type="molecule type" value="Genomic_DNA"/>
</dbReference>
<reference evidence="5 7" key="1">
    <citation type="submission" date="2015-08" db="EMBL/GenBank/DDBJ databases">
        <title>Draft Genome Sequences of Vibrio parahaemolyticus Strains.</title>
        <authorList>
            <person name="Gonzalez-Escalona N."/>
            <person name="DePaola A."/>
        </authorList>
    </citation>
    <scope>NUCLEOTIDE SEQUENCE [LARGE SCALE GENOMIC DNA]</scope>
    <source>
        <strain evidence="5 7">CFSAN001621</strain>
    </source>
</reference>
<evidence type="ECO:0000313" key="5">
    <source>
        <dbReference type="EMBL" id="OQJ99352.1"/>
    </source>
</evidence>
<dbReference type="OMA" id="LFACAIR"/>
<dbReference type="STRING" id="670.ACZ92_04060"/>